<sequence length="247" mass="27291">SFDIARLIEEGTIAGIQITGARIFDLTLDDAIERALERNLDIAVERLNPQISDLSIAEARSVFLPNLSSNFDVGRSLSPSRSQLDGAGQLTQQAVEANSGNADVAVEQAVKWYGGRYSVGWDNGRTETNNVFFSFNPSYSSNVALSYTQPLLRGFNIDTQRRQLRVSQINRDISDIDLRETISNTLADVRLAYWDLVYAKASVDVQQQALDLAEQLVQDNRARVEIGTLAPIDIIQAQSEAAGRRQS</sequence>
<dbReference type="AlphaFoldDB" id="A0A383B7L0"/>
<evidence type="ECO:0000256" key="4">
    <source>
        <dbReference type="ARBA" id="ARBA00022692"/>
    </source>
</evidence>
<evidence type="ECO:0000256" key="3">
    <source>
        <dbReference type="ARBA" id="ARBA00022452"/>
    </source>
</evidence>
<evidence type="ECO:0000256" key="6">
    <source>
        <dbReference type="ARBA" id="ARBA00023237"/>
    </source>
</evidence>
<dbReference type="InterPro" id="IPR051906">
    <property type="entry name" value="TolC-like"/>
</dbReference>
<dbReference type="Pfam" id="PF02321">
    <property type="entry name" value="OEP"/>
    <property type="match status" value="1"/>
</dbReference>
<protein>
    <recommendedName>
        <fullName evidence="8">TolC family protein</fullName>
    </recommendedName>
</protein>
<dbReference type="EMBL" id="UINC01197990">
    <property type="protein sequence ID" value="SVE15749.1"/>
    <property type="molecule type" value="Genomic_DNA"/>
</dbReference>
<keyword evidence="5" id="KW-0472">Membrane</keyword>
<dbReference type="InterPro" id="IPR003423">
    <property type="entry name" value="OMP_efflux"/>
</dbReference>
<name>A0A383B7L0_9ZZZZ</name>
<organism evidence="7">
    <name type="scientific">marine metagenome</name>
    <dbReference type="NCBI Taxonomy" id="408172"/>
    <lineage>
        <taxon>unclassified sequences</taxon>
        <taxon>metagenomes</taxon>
        <taxon>ecological metagenomes</taxon>
    </lineage>
</organism>
<evidence type="ECO:0000256" key="5">
    <source>
        <dbReference type="ARBA" id="ARBA00023136"/>
    </source>
</evidence>
<dbReference type="GO" id="GO:0015288">
    <property type="term" value="F:porin activity"/>
    <property type="evidence" value="ECO:0007669"/>
    <property type="project" value="TreeGrafter"/>
</dbReference>
<dbReference type="GO" id="GO:1990281">
    <property type="term" value="C:efflux pump complex"/>
    <property type="evidence" value="ECO:0007669"/>
    <property type="project" value="TreeGrafter"/>
</dbReference>
<keyword evidence="4" id="KW-0812">Transmembrane</keyword>
<feature type="non-terminal residue" evidence="7">
    <location>
        <position position="247"/>
    </location>
</feature>
<comment type="subcellular location">
    <subcellularLocation>
        <location evidence="1">Cell outer membrane</location>
    </subcellularLocation>
</comment>
<evidence type="ECO:0000313" key="7">
    <source>
        <dbReference type="EMBL" id="SVE15749.1"/>
    </source>
</evidence>
<dbReference type="PANTHER" id="PTHR30026:SF23">
    <property type="entry name" value="TO APRF-PUTATIVE OUTER MEMBRANE EFFLUX PROTEIN OR SECRETED ALKALINE PHOSPHATASE-RELATED"/>
    <property type="match status" value="1"/>
</dbReference>
<accession>A0A383B7L0</accession>
<gene>
    <name evidence="7" type="ORF">METZ01_LOCUS468603</name>
</gene>
<reference evidence="7" key="1">
    <citation type="submission" date="2018-05" db="EMBL/GenBank/DDBJ databases">
        <authorList>
            <person name="Lanie J.A."/>
            <person name="Ng W.-L."/>
            <person name="Kazmierczak K.M."/>
            <person name="Andrzejewski T.M."/>
            <person name="Davidsen T.M."/>
            <person name="Wayne K.J."/>
            <person name="Tettelin H."/>
            <person name="Glass J.I."/>
            <person name="Rusch D."/>
            <person name="Podicherti R."/>
            <person name="Tsui H.-C.T."/>
            <person name="Winkler M.E."/>
        </authorList>
    </citation>
    <scope>NUCLEOTIDE SEQUENCE</scope>
</reference>
<keyword evidence="2" id="KW-0813">Transport</keyword>
<dbReference type="Gene3D" id="1.20.1600.10">
    <property type="entry name" value="Outer membrane efflux proteins (OEP)"/>
    <property type="match status" value="1"/>
</dbReference>
<dbReference type="PANTHER" id="PTHR30026">
    <property type="entry name" value="OUTER MEMBRANE PROTEIN TOLC"/>
    <property type="match status" value="1"/>
</dbReference>
<keyword evidence="6" id="KW-0998">Cell outer membrane</keyword>
<keyword evidence="3" id="KW-1134">Transmembrane beta strand</keyword>
<evidence type="ECO:0000256" key="2">
    <source>
        <dbReference type="ARBA" id="ARBA00022448"/>
    </source>
</evidence>
<dbReference type="GO" id="GO:0015562">
    <property type="term" value="F:efflux transmembrane transporter activity"/>
    <property type="evidence" value="ECO:0007669"/>
    <property type="project" value="InterPro"/>
</dbReference>
<feature type="non-terminal residue" evidence="7">
    <location>
        <position position="1"/>
    </location>
</feature>
<evidence type="ECO:0000256" key="1">
    <source>
        <dbReference type="ARBA" id="ARBA00004442"/>
    </source>
</evidence>
<dbReference type="SUPFAM" id="SSF56954">
    <property type="entry name" value="Outer membrane efflux proteins (OEP)"/>
    <property type="match status" value="1"/>
</dbReference>
<dbReference type="GO" id="GO:0009279">
    <property type="term" value="C:cell outer membrane"/>
    <property type="evidence" value="ECO:0007669"/>
    <property type="project" value="UniProtKB-SubCell"/>
</dbReference>
<evidence type="ECO:0008006" key="8">
    <source>
        <dbReference type="Google" id="ProtNLM"/>
    </source>
</evidence>
<proteinExistence type="predicted"/>